<protein>
    <submittedName>
        <fullName evidence="2">Uncharacterized protein</fullName>
    </submittedName>
</protein>
<organism evidence="2 3">
    <name type="scientific">Pagothenia borchgrevinki</name>
    <name type="common">Bald rockcod</name>
    <name type="synonym">Trematomus borchgrevinki</name>
    <dbReference type="NCBI Taxonomy" id="8213"/>
    <lineage>
        <taxon>Eukaryota</taxon>
        <taxon>Metazoa</taxon>
        <taxon>Chordata</taxon>
        <taxon>Craniata</taxon>
        <taxon>Vertebrata</taxon>
        <taxon>Euteleostomi</taxon>
        <taxon>Actinopterygii</taxon>
        <taxon>Neopterygii</taxon>
        <taxon>Teleostei</taxon>
        <taxon>Neoteleostei</taxon>
        <taxon>Acanthomorphata</taxon>
        <taxon>Eupercaria</taxon>
        <taxon>Perciformes</taxon>
        <taxon>Notothenioidei</taxon>
        <taxon>Nototheniidae</taxon>
        <taxon>Pagothenia</taxon>
    </lineage>
</organism>
<sequence length="115" mass="12123">MGAVKPSPANPYSQRRSRHGPPVTQHVAPFRSSIHSGPTSSSGQMGGVAGTPMLARAGSRPAGLRESKRIGTPQGGFHRPGYESPESRANIFSTSSTSPQFCSWNFPAISGYNPL</sequence>
<evidence type="ECO:0000256" key="1">
    <source>
        <dbReference type="SAM" id="MobiDB-lite"/>
    </source>
</evidence>
<proteinExistence type="predicted"/>
<comment type="caution">
    <text evidence="2">The sequence shown here is derived from an EMBL/GenBank/DDBJ whole genome shotgun (WGS) entry which is preliminary data.</text>
</comment>
<dbReference type="Proteomes" id="UP001619887">
    <property type="component" value="Unassembled WGS sequence"/>
</dbReference>
<evidence type="ECO:0000313" key="3">
    <source>
        <dbReference type="Proteomes" id="UP001619887"/>
    </source>
</evidence>
<accession>A0ABD2GJ49</accession>
<dbReference type="EMBL" id="JBIYXZ010002078">
    <property type="protein sequence ID" value="KAL3054111.1"/>
    <property type="molecule type" value="Genomic_DNA"/>
</dbReference>
<reference evidence="2 3" key="2">
    <citation type="journal article" date="2024" name="G3 (Bethesda)">
        <title>The genome of the cryopelagic Antarctic bald notothen, Trematomus borchgrevinki.</title>
        <authorList>
            <person name="Rayamajhi N."/>
            <person name="Rivera-Colon A.G."/>
            <person name="Minhas B.F."/>
            <person name="Cheng C.C."/>
            <person name="Catchen J.M."/>
        </authorList>
    </citation>
    <scope>NUCLEOTIDE SEQUENCE [LARGE SCALE GENOMIC DNA]</scope>
    <source>
        <strain evidence="2">AGRC-2024</strain>
    </source>
</reference>
<gene>
    <name evidence="2" type="ORF">OYC64_006444</name>
</gene>
<dbReference type="AlphaFoldDB" id="A0ABD2GJ49"/>
<feature type="compositionally biased region" description="Low complexity" evidence="1">
    <location>
        <begin position="32"/>
        <end position="42"/>
    </location>
</feature>
<reference evidence="2 3" key="1">
    <citation type="journal article" date="2022" name="G3 (Bethesda)">
        <title>Evaluating Illumina-, Nanopore-, and PacBio-based genome assembly strategies with the bald notothen, Trematomus borchgrevinki.</title>
        <authorList>
            <person name="Rayamajhi N."/>
            <person name="Cheng C.C."/>
            <person name="Catchen J.M."/>
        </authorList>
    </citation>
    <scope>NUCLEOTIDE SEQUENCE [LARGE SCALE GENOMIC DNA]</scope>
    <source>
        <strain evidence="2">AGRC-2024</strain>
    </source>
</reference>
<evidence type="ECO:0000313" key="2">
    <source>
        <dbReference type="EMBL" id="KAL3054111.1"/>
    </source>
</evidence>
<name>A0ABD2GJ49_PAGBO</name>
<feature type="region of interest" description="Disordered" evidence="1">
    <location>
        <begin position="1"/>
        <end position="97"/>
    </location>
</feature>
<keyword evidence="3" id="KW-1185">Reference proteome</keyword>